<organism evidence="3 4">
    <name type="scientific">Thioflavicoccus mobilis 8321</name>
    <dbReference type="NCBI Taxonomy" id="765912"/>
    <lineage>
        <taxon>Bacteria</taxon>
        <taxon>Pseudomonadati</taxon>
        <taxon>Pseudomonadota</taxon>
        <taxon>Gammaproteobacteria</taxon>
        <taxon>Chromatiales</taxon>
        <taxon>Chromatiaceae</taxon>
        <taxon>Thioflavicoccus</taxon>
    </lineage>
</organism>
<evidence type="ECO:0000313" key="3">
    <source>
        <dbReference type="EMBL" id="AGA89275.1"/>
    </source>
</evidence>
<dbReference type="InterPro" id="IPR036163">
    <property type="entry name" value="HMA_dom_sf"/>
</dbReference>
<dbReference type="InterPro" id="IPR006121">
    <property type="entry name" value="HMA_dom"/>
</dbReference>
<dbReference type="GO" id="GO:0046872">
    <property type="term" value="F:metal ion binding"/>
    <property type="evidence" value="ECO:0007669"/>
    <property type="project" value="UniProtKB-KW"/>
</dbReference>
<keyword evidence="4" id="KW-1185">Reference proteome</keyword>
<dbReference type="Proteomes" id="UP000010816">
    <property type="component" value="Chromosome"/>
</dbReference>
<protein>
    <submittedName>
        <fullName evidence="3">Copper chaperone</fullName>
    </submittedName>
</protein>
<dbReference type="PROSITE" id="PS50846">
    <property type="entry name" value="HMA_2"/>
    <property type="match status" value="1"/>
</dbReference>
<evidence type="ECO:0000313" key="4">
    <source>
        <dbReference type="Proteomes" id="UP000010816"/>
    </source>
</evidence>
<dbReference type="Gene3D" id="3.30.70.100">
    <property type="match status" value="1"/>
</dbReference>
<dbReference type="eggNOG" id="COG2608">
    <property type="taxonomic scope" value="Bacteria"/>
</dbReference>
<reference evidence="3 4" key="1">
    <citation type="submission" date="2011-09" db="EMBL/GenBank/DDBJ databases">
        <title>Complete sequence of chromosome of Thioflavicoccus mobilis 8321.</title>
        <authorList>
            <consortium name="US DOE Joint Genome Institute"/>
            <person name="Lucas S."/>
            <person name="Han J."/>
            <person name="Lapidus A."/>
            <person name="Cheng J.-F."/>
            <person name="Goodwin L."/>
            <person name="Pitluck S."/>
            <person name="Peters L."/>
            <person name="Ovchinnikova G."/>
            <person name="Lu M."/>
            <person name="Detter J.C."/>
            <person name="Han C."/>
            <person name="Tapia R."/>
            <person name="Land M."/>
            <person name="Hauser L."/>
            <person name="Kyrpides N."/>
            <person name="Ivanova N."/>
            <person name="Pagani I."/>
            <person name="Vogl K."/>
            <person name="Liu Z."/>
            <person name="Imhoff J."/>
            <person name="Thiel V."/>
            <person name="Frigaard N.-U."/>
            <person name="Bryant D."/>
            <person name="Woyke T."/>
        </authorList>
    </citation>
    <scope>NUCLEOTIDE SEQUENCE [LARGE SCALE GENOMIC DNA]</scope>
    <source>
        <strain evidence="3 4">8321</strain>
    </source>
</reference>
<dbReference type="OrthoDB" id="9814359at2"/>
<gene>
    <name evidence="3" type="ORF">Thimo_0414</name>
</gene>
<feature type="domain" description="HMA" evidence="2">
    <location>
        <begin position="1"/>
        <end position="64"/>
    </location>
</feature>
<evidence type="ECO:0000256" key="1">
    <source>
        <dbReference type="ARBA" id="ARBA00022723"/>
    </source>
</evidence>
<dbReference type="PROSITE" id="PS01047">
    <property type="entry name" value="HMA_1"/>
    <property type="match status" value="1"/>
</dbReference>
<sequence length="66" mass="6717">MIELQIAGITCQHCVAAVREALAGVPGVTRVVDVDLASGRAIVEGDAPLATLVAAVEDAGYRVQVS</sequence>
<dbReference type="InterPro" id="IPR017969">
    <property type="entry name" value="Heavy-metal-associated_CS"/>
</dbReference>
<proteinExistence type="predicted"/>
<dbReference type="HOGENOM" id="CLU_134973_6_0_6"/>
<accession>L0GV81</accession>
<dbReference type="CDD" id="cd00371">
    <property type="entry name" value="HMA"/>
    <property type="match status" value="1"/>
</dbReference>
<dbReference type="AlphaFoldDB" id="L0GV81"/>
<dbReference type="EMBL" id="CP003051">
    <property type="protein sequence ID" value="AGA89275.1"/>
    <property type="molecule type" value="Genomic_DNA"/>
</dbReference>
<dbReference type="SUPFAM" id="SSF55008">
    <property type="entry name" value="HMA, heavy metal-associated domain"/>
    <property type="match status" value="1"/>
</dbReference>
<dbReference type="STRING" id="765912.Thimo_0414"/>
<name>L0GV81_9GAMM</name>
<evidence type="ECO:0000259" key="2">
    <source>
        <dbReference type="PROSITE" id="PS50846"/>
    </source>
</evidence>
<dbReference type="Pfam" id="PF00403">
    <property type="entry name" value="HMA"/>
    <property type="match status" value="1"/>
</dbReference>
<dbReference type="RefSeq" id="WP_015279423.1">
    <property type="nucleotide sequence ID" value="NC_019940.1"/>
</dbReference>
<dbReference type="KEGG" id="tmb:Thimo_0414"/>
<keyword evidence="1" id="KW-0479">Metal-binding</keyword>